<organism evidence="1">
    <name type="scientific">Arundo donax</name>
    <name type="common">Giant reed</name>
    <name type="synonym">Donax arundinaceus</name>
    <dbReference type="NCBI Taxonomy" id="35708"/>
    <lineage>
        <taxon>Eukaryota</taxon>
        <taxon>Viridiplantae</taxon>
        <taxon>Streptophyta</taxon>
        <taxon>Embryophyta</taxon>
        <taxon>Tracheophyta</taxon>
        <taxon>Spermatophyta</taxon>
        <taxon>Magnoliopsida</taxon>
        <taxon>Liliopsida</taxon>
        <taxon>Poales</taxon>
        <taxon>Poaceae</taxon>
        <taxon>PACMAD clade</taxon>
        <taxon>Arundinoideae</taxon>
        <taxon>Arundineae</taxon>
        <taxon>Arundo</taxon>
    </lineage>
</organism>
<proteinExistence type="predicted"/>
<dbReference type="AlphaFoldDB" id="A0A0A9DTC8"/>
<name>A0A0A9DTC8_ARUDO</name>
<accession>A0A0A9DTC8</accession>
<evidence type="ECO:0000313" key="1">
    <source>
        <dbReference type="EMBL" id="JAD89948.1"/>
    </source>
</evidence>
<reference evidence="1" key="2">
    <citation type="journal article" date="2015" name="Data Brief">
        <title>Shoot transcriptome of the giant reed, Arundo donax.</title>
        <authorList>
            <person name="Barrero R.A."/>
            <person name="Guerrero F.D."/>
            <person name="Moolhuijzen P."/>
            <person name="Goolsby J.A."/>
            <person name="Tidwell J."/>
            <person name="Bellgard S.E."/>
            <person name="Bellgard M.I."/>
        </authorList>
    </citation>
    <scope>NUCLEOTIDE SEQUENCE</scope>
    <source>
        <tissue evidence="1">Shoot tissue taken approximately 20 cm above the soil surface</tissue>
    </source>
</reference>
<reference evidence="1" key="1">
    <citation type="submission" date="2014-09" db="EMBL/GenBank/DDBJ databases">
        <authorList>
            <person name="Magalhaes I.L.F."/>
            <person name="Oliveira U."/>
            <person name="Santos F.R."/>
            <person name="Vidigal T.H.D.A."/>
            <person name="Brescovit A.D."/>
            <person name="Santos A.J."/>
        </authorList>
    </citation>
    <scope>NUCLEOTIDE SEQUENCE</scope>
    <source>
        <tissue evidence="1">Shoot tissue taken approximately 20 cm above the soil surface</tissue>
    </source>
</reference>
<dbReference type="EMBL" id="GBRH01207947">
    <property type="protein sequence ID" value="JAD89948.1"/>
    <property type="molecule type" value="Transcribed_RNA"/>
</dbReference>
<protein>
    <submittedName>
        <fullName evidence="1">Uncharacterized protein</fullName>
    </submittedName>
</protein>
<sequence length="86" mass="10043">MYLFLKRYCHTPSLLISLKSHLLKPRLQQRIFMGKTKETQNGGKELDWSVWNGGNFHPFPLEYCSKILNSQERKNPLPSLVFSSFA</sequence>